<keyword evidence="3" id="KW-0804">Transcription</keyword>
<dbReference type="InterPro" id="IPR008920">
    <property type="entry name" value="TF_FadR/GntR_C"/>
</dbReference>
<dbReference type="Gene3D" id="1.10.10.10">
    <property type="entry name" value="Winged helix-like DNA-binding domain superfamily/Winged helix DNA-binding domain"/>
    <property type="match status" value="1"/>
</dbReference>
<accession>A0ABZ2ZTX4</accession>
<feature type="domain" description="HTH gntR-type" evidence="4">
    <location>
        <begin position="17"/>
        <end position="84"/>
    </location>
</feature>
<dbReference type="InterPro" id="IPR000524">
    <property type="entry name" value="Tscrpt_reg_HTH_GntR"/>
</dbReference>
<dbReference type="Pfam" id="PF07729">
    <property type="entry name" value="FCD"/>
    <property type="match status" value="1"/>
</dbReference>
<gene>
    <name evidence="5" type="ORF">AAE021_11875</name>
</gene>
<organism evidence="5 6">
    <name type="scientific">Arthrobacter citreus</name>
    <dbReference type="NCBI Taxonomy" id="1670"/>
    <lineage>
        <taxon>Bacteria</taxon>
        <taxon>Bacillati</taxon>
        <taxon>Actinomycetota</taxon>
        <taxon>Actinomycetes</taxon>
        <taxon>Micrococcales</taxon>
        <taxon>Micrococcaceae</taxon>
        <taxon>Arthrobacter</taxon>
    </lineage>
</organism>
<dbReference type="InterPro" id="IPR011711">
    <property type="entry name" value="GntR_C"/>
</dbReference>
<keyword evidence="6" id="KW-1185">Reference proteome</keyword>
<dbReference type="CDD" id="cd07377">
    <property type="entry name" value="WHTH_GntR"/>
    <property type="match status" value="1"/>
</dbReference>
<dbReference type="SMART" id="SM00895">
    <property type="entry name" value="FCD"/>
    <property type="match status" value="1"/>
</dbReference>
<evidence type="ECO:0000313" key="6">
    <source>
        <dbReference type="Proteomes" id="UP001448858"/>
    </source>
</evidence>
<keyword evidence="1" id="KW-0805">Transcription regulation</keyword>
<dbReference type="PROSITE" id="PS50949">
    <property type="entry name" value="HTH_GNTR"/>
    <property type="match status" value="1"/>
</dbReference>
<dbReference type="RefSeq" id="WP_342022538.1">
    <property type="nucleotide sequence ID" value="NZ_CP151657.1"/>
</dbReference>
<dbReference type="SMART" id="SM00345">
    <property type="entry name" value="HTH_GNTR"/>
    <property type="match status" value="1"/>
</dbReference>
<protein>
    <submittedName>
        <fullName evidence="5">GntR family transcriptional regulator</fullName>
    </submittedName>
</protein>
<name>A0ABZ2ZTX4_9MICC</name>
<dbReference type="InterPro" id="IPR036390">
    <property type="entry name" value="WH_DNA-bd_sf"/>
</dbReference>
<dbReference type="Gene3D" id="1.20.120.530">
    <property type="entry name" value="GntR ligand-binding domain-like"/>
    <property type="match status" value="1"/>
</dbReference>
<evidence type="ECO:0000259" key="4">
    <source>
        <dbReference type="PROSITE" id="PS50949"/>
    </source>
</evidence>
<evidence type="ECO:0000256" key="1">
    <source>
        <dbReference type="ARBA" id="ARBA00023015"/>
    </source>
</evidence>
<dbReference type="Pfam" id="PF00392">
    <property type="entry name" value="GntR"/>
    <property type="match status" value="1"/>
</dbReference>
<dbReference type="SUPFAM" id="SSF46785">
    <property type="entry name" value="Winged helix' DNA-binding domain"/>
    <property type="match status" value="1"/>
</dbReference>
<sequence>MPLPDYDIKNDSELRRGNLSEFAAGYVRELIIAGHLVPDEPLVIDELAEHLGVSVTPIREALLSLRVEGFVDLTRGKGFSVHPLSAADIEDVFSVHASVAGELAFRAASVITDEEFRNLSALHFEMQAAAVRGDLALLEEKNHNFHYALNHVVEAPKLLWVLRLCTRYVPRHFYPSIEGWPAATQHDHGAIIDALSVRDPEAARAAMSAHIVHSGELLAAHLRQVMSARDAPSGGRQQD</sequence>
<dbReference type="EMBL" id="CP151657">
    <property type="protein sequence ID" value="WZP14881.1"/>
    <property type="molecule type" value="Genomic_DNA"/>
</dbReference>
<evidence type="ECO:0000313" key="5">
    <source>
        <dbReference type="EMBL" id="WZP14881.1"/>
    </source>
</evidence>
<evidence type="ECO:0000256" key="2">
    <source>
        <dbReference type="ARBA" id="ARBA00023125"/>
    </source>
</evidence>
<evidence type="ECO:0000256" key="3">
    <source>
        <dbReference type="ARBA" id="ARBA00023163"/>
    </source>
</evidence>
<dbReference type="SUPFAM" id="SSF48008">
    <property type="entry name" value="GntR ligand-binding domain-like"/>
    <property type="match status" value="1"/>
</dbReference>
<dbReference type="Proteomes" id="UP001448858">
    <property type="component" value="Chromosome"/>
</dbReference>
<dbReference type="InterPro" id="IPR036388">
    <property type="entry name" value="WH-like_DNA-bd_sf"/>
</dbReference>
<dbReference type="PANTHER" id="PTHR43537">
    <property type="entry name" value="TRANSCRIPTIONAL REGULATOR, GNTR FAMILY"/>
    <property type="match status" value="1"/>
</dbReference>
<keyword evidence="2" id="KW-0238">DNA-binding</keyword>
<dbReference type="PANTHER" id="PTHR43537:SF24">
    <property type="entry name" value="GLUCONATE OPERON TRANSCRIPTIONAL REPRESSOR"/>
    <property type="match status" value="1"/>
</dbReference>
<proteinExistence type="predicted"/>
<reference evidence="5 6" key="1">
    <citation type="submission" date="2024-04" db="EMBL/GenBank/DDBJ databases">
        <title>Arthrobacter sp. from Plains bison fecal sample.</title>
        <authorList>
            <person name="Ruzzini A."/>
        </authorList>
    </citation>
    <scope>NUCLEOTIDE SEQUENCE [LARGE SCALE GENOMIC DNA]</scope>
    <source>
        <strain evidence="5 6">EINP1</strain>
    </source>
</reference>